<organism evidence="1">
    <name type="scientific">Salinicola endophyticus</name>
    <dbReference type="NCBI Taxonomy" id="1949083"/>
    <lineage>
        <taxon>Bacteria</taxon>
        <taxon>Pseudomonadati</taxon>
        <taxon>Pseudomonadota</taxon>
        <taxon>Gammaproteobacteria</taxon>
        <taxon>Oceanospirillales</taxon>
        <taxon>Halomonadaceae</taxon>
        <taxon>Salinicola</taxon>
    </lineage>
</organism>
<accession>A0AB74U751</accession>
<dbReference type="AlphaFoldDB" id="A0AB74U751"/>
<dbReference type="EMBL" id="CP159578">
    <property type="protein sequence ID" value="XCJ78418.1"/>
    <property type="molecule type" value="Genomic_DNA"/>
</dbReference>
<proteinExistence type="predicted"/>
<evidence type="ECO:0008006" key="2">
    <source>
        <dbReference type="Google" id="ProtNLM"/>
    </source>
</evidence>
<reference evidence="1" key="1">
    <citation type="submission" date="2024-06" db="EMBL/GenBank/DDBJ databases">
        <title>Complete genome of Salinicola endophyticus HNIBRBA4755.</title>
        <authorList>
            <person name="Shin S.Y."/>
            <person name="Kang H."/>
            <person name="Song J."/>
        </authorList>
    </citation>
    <scope>NUCLEOTIDE SEQUENCE</scope>
    <source>
        <strain evidence="1">HNIBRBA4755</strain>
    </source>
</reference>
<protein>
    <recommendedName>
        <fullName evidence="2">Helix-turn-helix domain-containing protein</fullName>
    </recommendedName>
</protein>
<dbReference type="RefSeq" id="WP_353979419.1">
    <property type="nucleotide sequence ID" value="NZ_CP159578.1"/>
</dbReference>
<gene>
    <name evidence="1" type="ORF">ABV408_13360</name>
</gene>
<sequence>MKTRIEGLLVWLKSATDQQVADTGTTRSYLRLIGYGHKTASVGTAALIEKASNGAATRQQLRPDDWHVMWPELDCFHASSGAQSTQAKSSKTASYRG</sequence>
<name>A0AB74U751_9GAMM</name>
<evidence type="ECO:0000313" key="1">
    <source>
        <dbReference type="EMBL" id="XCJ78418.1"/>
    </source>
</evidence>